<dbReference type="eggNOG" id="ENOG502S532">
    <property type="taxonomic scope" value="Eukaryota"/>
</dbReference>
<evidence type="ECO:0000313" key="3">
    <source>
        <dbReference type="Proteomes" id="UP000002258"/>
    </source>
</evidence>
<dbReference type="HOGENOM" id="CLU_1444262_0_0_1"/>
<sequence>MDLDEYPTAATPGSRNDFASFSSAADLGVGVGVPATETRVHIHLSLQSVVSWLTNLSLLRHHRSEERTIDNNNTNVDDNDNITINDDTNGNVIENENNNTNNNTPFPSSIRVRNLKNRTNRDAPLIAVLIASCPQCKSDIAFTMWSSSFSAANAVLRTTATRVVQYGGIILAVTSVFTGILSMGYIGL</sequence>
<proteinExistence type="predicted"/>
<dbReference type="OrthoDB" id="5817083at2759"/>
<name>A3GHN2_PICST</name>
<keyword evidence="1" id="KW-1133">Transmembrane helix</keyword>
<keyword evidence="3" id="KW-1185">Reference proteome</keyword>
<organism evidence="2 3">
    <name type="scientific">Scheffersomyces stipitis (strain ATCC 58785 / CBS 6054 / NBRC 10063 / NRRL Y-11545)</name>
    <name type="common">Yeast</name>
    <name type="synonym">Pichia stipitis</name>
    <dbReference type="NCBI Taxonomy" id="322104"/>
    <lineage>
        <taxon>Eukaryota</taxon>
        <taxon>Fungi</taxon>
        <taxon>Dikarya</taxon>
        <taxon>Ascomycota</taxon>
        <taxon>Saccharomycotina</taxon>
        <taxon>Pichiomycetes</taxon>
        <taxon>Debaryomycetaceae</taxon>
        <taxon>Scheffersomyces</taxon>
    </lineage>
</organism>
<dbReference type="AlphaFoldDB" id="A3GHN2"/>
<accession>A3GHN2</accession>
<dbReference type="InParanoid" id="A3GHN2"/>
<dbReference type="GeneID" id="4851781"/>
<dbReference type="KEGG" id="pic:PICST_69689"/>
<dbReference type="EMBL" id="AAVQ01000002">
    <property type="protein sequence ID" value="EAZ63077.2"/>
    <property type="molecule type" value="Genomic_DNA"/>
</dbReference>
<evidence type="ECO:0000313" key="2">
    <source>
        <dbReference type="EMBL" id="EAZ63077.2"/>
    </source>
</evidence>
<protein>
    <submittedName>
        <fullName evidence="2">Uncharacterized protein</fullName>
    </submittedName>
</protein>
<feature type="transmembrane region" description="Helical" evidence="1">
    <location>
        <begin position="166"/>
        <end position="186"/>
    </location>
</feature>
<dbReference type="Proteomes" id="UP000002258">
    <property type="component" value="Chromosome 1"/>
</dbReference>
<feature type="non-terminal residue" evidence="2">
    <location>
        <position position="188"/>
    </location>
</feature>
<comment type="caution">
    <text evidence="2">The sequence shown here is derived from an EMBL/GenBank/DDBJ whole genome shotgun (WGS) entry which is preliminary data.</text>
</comment>
<reference evidence="2 3" key="1">
    <citation type="journal article" date="2007" name="Nat. Biotechnol.">
        <title>Genome sequence of the lignocellulose-bioconverting and xylose-fermenting yeast Pichia stipitis.</title>
        <authorList>
            <person name="Jeffries T.W."/>
            <person name="Grigoriev I.V."/>
            <person name="Grimwood J."/>
            <person name="Laplaza J.M."/>
            <person name="Aerts A."/>
            <person name="Salamov A."/>
            <person name="Schmutz J."/>
            <person name="Lindquist E."/>
            <person name="Dehal P."/>
            <person name="Shapiro H."/>
            <person name="Jin Y.S."/>
            <person name="Passoth V."/>
            <person name="Richardson P.M."/>
        </authorList>
    </citation>
    <scope>NUCLEOTIDE SEQUENCE [LARGE SCALE GENOMIC DNA]</scope>
    <source>
        <strain evidence="3">ATCC 58785 / CBS 6054 / NBRC 10063 / NRRL Y-11545</strain>
    </source>
</reference>
<gene>
    <name evidence="2" type="ORF">PICST_69689</name>
</gene>
<evidence type="ECO:0000256" key="1">
    <source>
        <dbReference type="SAM" id="Phobius"/>
    </source>
</evidence>
<keyword evidence="1" id="KW-0472">Membrane</keyword>
<dbReference type="RefSeq" id="XP_001387100.2">
    <property type="nucleotide sequence ID" value="XM_001387063.1"/>
</dbReference>
<keyword evidence="1" id="KW-0812">Transmembrane</keyword>